<evidence type="ECO:0000256" key="5">
    <source>
        <dbReference type="ARBA" id="ARBA00022741"/>
    </source>
</evidence>
<dbReference type="CDD" id="cd02425">
    <property type="entry name" value="Peptidase_C39F"/>
    <property type="match status" value="1"/>
</dbReference>
<reference evidence="17" key="1">
    <citation type="submission" date="2017-01" db="EMBL/GenBank/DDBJ databases">
        <authorList>
            <person name="Botka T."/>
            <person name="Ruzickova V."/>
            <person name="Rychlik I."/>
        </authorList>
    </citation>
    <scope>NUCLEOTIDE SEQUENCE</scope>
    <source>
        <strain evidence="17">NRL 99/049</strain>
        <plasmid evidence="17">pETB049</plasmid>
    </source>
</reference>
<dbReference type="InterPro" id="IPR011527">
    <property type="entry name" value="ABC1_TM_dom"/>
</dbReference>
<evidence type="ECO:0000256" key="6">
    <source>
        <dbReference type="ARBA" id="ARBA00022807"/>
    </source>
</evidence>
<evidence type="ECO:0000259" key="16">
    <source>
        <dbReference type="PROSITE" id="PS50990"/>
    </source>
</evidence>
<evidence type="ECO:0000256" key="2">
    <source>
        <dbReference type="ARBA" id="ARBA00022448"/>
    </source>
</evidence>
<dbReference type="InterPro" id="IPR036640">
    <property type="entry name" value="ABC1_TM_sf"/>
</dbReference>
<dbReference type="FunFam" id="3.40.50.300:FF:000299">
    <property type="entry name" value="ABC transporter ATP-binding protein/permease"/>
    <property type="match status" value="1"/>
</dbReference>
<evidence type="ECO:0000256" key="13">
    <source>
        <dbReference type="SAM" id="Phobius"/>
    </source>
</evidence>
<feature type="domain" description="ABC transporter" evidence="14">
    <location>
        <begin position="480"/>
        <end position="712"/>
    </location>
</feature>
<dbReference type="GO" id="GO:0005886">
    <property type="term" value="C:plasma membrane"/>
    <property type="evidence" value="ECO:0007669"/>
    <property type="project" value="UniProtKB-SubCell"/>
</dbReference>
<dbReference type="InterPro" id="IPR003593">
    <property type="entry name" value="AAA+_ATPase"/>
</dbReference>
<keyword evidence="10 13" id="KW-0472">Membrane</keyword>
<proteinExistence type="predicted"/>
<dbReference type="PANTHER" id="PTHR24221:SF654">
    <property type="entry name" value="ATP-BINDING CASSETTE SUB-FAMILY B MEMBER 6"/>
    <property type="match status" value="1"/>
</dbReference>
<dbReference type="GO" id="GO:0034040">
    <property type="term" value="F:ATPase-coupled lipid transmembrane transporter activity"/>
    <property type="evidence" value="ECO:0007669"/>
    <property type="project" value="TreeGrafter"/>
</dbReference>
<keyword evidence="6" id="KW-0378">Hydrolase</keyword>
<keyword evidence="7" id="KW-0067">ATP-binding</keyword>
<evidence type="ECO:0000313" key="17">
    <source>
        <dbReference type="EMBL" id="ARF19340.1"/>
    </source>
</evidence>
<dbReference type="GO" id="GO:0140359">
    <property type="term" value="F:ABC-type transporter activity"/>
    <property type="evidence" value="ECO:0007669"/>
    <property type="project" value="InterPro"/>
</dbReference>
<name>A0A1W5T8J0_STAAU</name>
<organism evidence="17">
    <name type="scientific">Staphylococcus aureus</name>
    <dbReference type="NCBI Taxonomy" id="1280"/>
    <lineage>
        <taxon>Bacteria</taxon>
        <taxon>Bacillati</taxon>
        <taxon>Bacillota</taxon>
        <taxon>Bacilli</taxon>
        <taxon>Bacillales</taxon>
        <taxon>Staphylococcaceae</taxon>
        <taxon>Staphylococcus</taxon>
    </lineage>
</organism>
<dbReference type="PROSITE" id="PS50990">
    <property type="entry name" value="PEPTIDASE_C39"/>
    <property type="match status" value="1"/>
</dbReference>
<keyword evidence="6" id="KW-0788">Thiol protease</keyword>
<evidence type="ECO:0000259" key="15">
    <source>
        <dbReference type="PROSITE" id="PS50929"/>
    </source>
</evidence>
<dbReference type="Pfam" id="PF03412">
    <property type="entry name" value="Peptidase_C39"/>
    <property type="match status" value="1"/>
</dbReference>
<evidence type="ECO:0000256" key="12">
    <source>
        <dbReference type="ARBA" id="ARBA00043264"/>
    </source>
</evidence>
<comment type="function">
    <text evidence="11">May be involved in multidrug export. Transmembrane domains (TMD) form a pore in the cell membrane and the ATP-binding domain (NBD) is responsible for energy generation.</text>
</comment>
<evidence type="ECO:0000256" key="1">
    <source>
        <dbReference type="ARBA" id="ARBA00004651"/>
    </source>
</evidence>
<keyword evidence="9 13" id="KW-1133">Transmembrane helix</keyword>
<feature type="transmembrane region" description="Helical" evidence="13">
    <location>
        <begin position="203"/>
        <end position="223"/>
    </location>
</feature>
<dbReference type="InterPro" id="IPR003439">
    <property type="entry name" value="ABC_transporter-like_ATP-bd"/>
</dbReference>
<dbReference type="PANTHER" id="PTHR24221">
    <property type="entry name" value="ATP-BINDING CASSETTE SUB-FAMILY B"/>
    <property type="match status" value="1"/>
</dbReference>
<dbReference type="GO" id="GO:0016887">
    <property type="term" value="F:ATP hydrolysis activity"/>
    <property type="evidence" value="ECO:0007669"/>
    <property type="project" value="InterPro"/>
</dbReference>
<dbReference type="InterPro" id="IPR005074">
    <property type="entry name" value="Peptidase_C39"/>
</dbReference>
<dbReference type="Pfam" id="PF00664">
    <property type="entry name" value="ABC_membrane"/>
    <property type="match status" value="1"/>
</dbReference>
<dbReference type="RefSeq" id="WP_172689410.1">
    <property type="nucleotide sequence ID" value="NZ_KY436021.1"/>
</dbReference>
<dbReference type="PROSITE" id="PS50929">
    <property type="entry name" value="ABC_TM1F"/>
    <property type="match status" value="1"/>
</dbReference>
<evidence type="ECO:0000256" key="9">
    <source>
        <dbReference type="ARBA" id="ARBA00022989"/>
    </source>
</evidence>
<sequence>MAKLKIFNKKRVPPSLQIAQTECGLCCVKSILNYYDFSVSLPELRKIKEPGRDGLGLKQIKGLLECYNFKVKNFKVKDNKAFDMLNFPLIAFWKGCHYVVLESYNDKNVVIMDPSVGRIKISTLEFNANFDRYVILCTPNDNFQKRNISTVSKFKKTYIWPNNMISIYVKLALLSLIAITITLSIPIATQKLIDFSLQTQKSLIFIVIIIIFSMIIAVFLSFLRNLYSIQMILKFNWFLMNGAFKRLLYLPAKYFSVRSPGEITYRINALTRIQDIIGPTLVRSILDFFSSCTLLGYVFFINPLIAILILIFLLLNFIFLAIMQKHINFSKDRELHEGSSAQSIQLDALVSINSVKIGGYMKRYIDDWANRYQNLLKAMEKRMKLQDGLVGSILNGFQTFAPLLILSINIYLSQVGYMTLGQAIAVQSVVSMLFTYTNSIFTTISEALTATKYIELSEDIFEYPEENRINSMIQMQSGDVEIKNLHFSYTPESPLAIKSINLSIKEGDTIALVGMSGSGKTTLGKLISTLFEPSSGSILYGGVEKTKYNIDNLRSSISYIPQEAYLHNRTILENLKLGCNYNEYEIIKRCQSMPFLNFINSLPMGYSTVVSEMGANLSGGQRQRIHIAKVLLQSPKLLVMDEATSSLDNVSQSHVYDELSRLKCTKIVIAHRSATVFNADKIVVMDHGEIVEVGAHNELLNKNGLYRKLFNAEFKKECGV</sequence>
<evidence type="ECO:0000256" key="3">
    <source>
        <dbReference type="ARBA" id="ARBA00022475"/>
    </source>
</evidence>
<evidence type="ECO:0000256" key="10">
    <source>
        <dbReference type="ARBA" id="ARBA00023136"/>
    </source>
</evidence>
<dbReference type="Gene3D" id="3.40.50.300">
    <property type="entry name" value="P-loop containing nucleotide triphosphate hydrolases"/>
    <property type="match status" value="1"/>
</dbReference>
<geneLocation type="plasmid" evidence="17">
    <name>pETB049</name>
</geneLocation>
<keyword evidence="5" id="KW-0547">Nucleotide-binding</keyword>
<dbReference type="SMART" id="SM00382">
    <property type="entry name" value="AAA"/>
    <property type="match status" value="1"/>
</dbReference>
<dbReference type="Gene3D" id="3.90.70.10">
    <property type="entry name" value="Cysteine proteinases"/>
    <property type="match status" value="1"/>
</dbReference>
<keyword evidence="4 13" id="KW-0812">Transmembrane</keyword>
<keyword evidence="8" id="KW-0653">Protein transport</keyword>
<dbReference type="GO" id="GO:0006508">
    <property type="term" value="P:proteolysis"/>
    <property type="evidence" value="ECO:0007669"/>
    <property type="project" value="InterPro"/>
</dbReference>
<dbReference type="Gene3D" id="1.20.1560.10">
    <property type="entry name" value="ABC transporter type 1, transmembrane domain"/>
    <property type="match status" value="1"/>
</dbReference>
<dbReference type="Pfam" id="PF00005">
    <property type="entry name" value="ABC_tran"/>
    <property type="match status" value="1"/>
</dbReference>
<feature type="transmembrane region" description="Helical" evidence="13">
    <location>
        <begin position="165"/>
        <end position="188"/>
    </location>
</feature>
<evidence type="ECO:0000256" key="8">
    <source>
        <dbReference type="ARBA" id="ARBA00022927"/>
    </source>
</evidence>
<dbReference type="InterPro" id="IPR033839">
    <property type="entry name" value="Lacticin_481_peptidase"/>
</dbReference>
<keyword evidence="2" id="KW-0813">Transport</keyword>
<dbReference type="PROSITE" id="PS50893">
    <property type="entry name" value="ABC_TRANSPORTER_2"/>
    <property type="match status" value="1"/>
</dbReference>
<protein>
    <submittedName>
        <fullName evidence="17">ABC-type bacteriocin/lantibiotic exporter</fullName>
    </submittedName>
</protein>
<keyword evidence="17" id="KW-0614">Plasmid</keyword>
<dbReference type="GO" id="GO:0008234">
    <property type="term" value="F:cysteine-type peptidase activity"/>
    <property type="evidence" value="ECO:0007669"/>
    <property type="project" value="UniProtKB-KW"/>
</dbReference>
<dbReference type="AlphaFoldDB" id="A0A1W5T8J0"/>
<dbReference type="InterPro" id="IPR027417">
    <property type="entry name" value="P-loop_NTPase"/>
</dbReference>
<evidence type="ECO:0000256" key="7">
    <source>
        <dbReference type="ARBA" id="ARBA00022840"/>
    </source>
</evidence>
<dbReference type="GO" id="GO:0015031">
    <property type="term" value="P:protein transport"/>
    <property type="evidence" value="ECO:0007669"/>
    <property type="project" value="UniProtKB-KW"/>
</dbReference>
<feature type="domain" description="Peptidase C39" evidence="16">
    <location>
        <begin position="17"/>
        <end position="137"/>
    </location>
</feature>
<keyword evidence="12" id="KW-0080">Bacteriocin transport</keyword>
<dbReference type="EMBL" id="KY436021">
    <property type="protein sequence ID" value="ARF19340.1"/>
    <property type="molecule type" value="Genomic_DNA"/>
</dbReference>
<dbReference type="SUPFAM" id="SSF52540">
    <property type="entry name" value="P-loop containing nucleoside triphosphate hydrolases"/>
    <property type="match status" value="1"/>
</dbReference>
<evidence type="ECO:0000256" key="4">
    <source>
        <dbReference type="ARBA" id="ARBA00022692"/>
    </source>
</evidence>
<dbReference type="InterPro" id="IPR039421">
    <property type="entry name" value="Type_1_exporter"/>
</dbReference>
<dbReference type="SUPFAM" id="SSF90123">
    <property type="entry name" value="ABC transporter transmembrane region"/>
    <property type="match status" value="1"/>
</dbReference>
<evidence type="ECO:0000256" key="11">
    <source>
        <dbReference type="ARBA" id="ARBA00025074"/>
    </source>
</evidence>
<feature type="transmembrane region" description="Helical" evidence="13">
    <location>
        <begin position="389"/>
        <end position="411"/>
    </location>
</feature>
<feature type="domain" description="ABC transmembrane type-1" evidence="15">
    <location>
        <begin position="171"/>
        <end position="449"/>
    </location>
</feature>
<dbReference type="GO" id="GO:0005524">
    <property type="term" value="F:ATP binding"/>
    <property type="evidence" value="ECO:0007669"/>
    <property type="project" value="UniProtKB-KW"/>
</dbReference>
<feature type="transmembrane region" description="Helical" evidence="13">
    <location>
        <begin position="294"/>
        <end position="323"/>
    </location>
</feature>
<keyword evidence="6" id="KW-0645">Protease</keyword>
<accession>A0A1W5T8J0</accession>
<dbReference type="GO" id="GO:0043213">
    <property type="term" value="P:bacteriocin transport"/>
    <property type="evidence" value="ECO:0007669"/>
    <property type="project" value="UniProtKB-KW"/>
</dbReference>
<comment type="subcellular location">
    <subcellularLocation>
        <location evidence="1">Cell membrane</location>
        <topology evidence="1">Multi-pass membrane protein</topology>
    </subcellularLocation>
</comment>
<evidence type="ECO:0000259" key="14">
    <source>
        <dbReference type="PROSITE" id="PS50893"/>
    </source>
</evidence>
<keyword evidence="3" id="KW-1003">Cell membrane</keyword>